<keyword evidence="2" id="KW-1185">Reference proteome</keyword>
<sequence>MNLKSVFFQLGIGLCLIFQSCIDHDYDFDAINKTAHFNIPAVPLGQLDTIFLNTSGYTIDIPEELRLEITATQYMLETVVEGIFNDEVIERFFYDGADDVVLNSDLELYLGNKDPFLMNIGFSILDANGKVIEEIKIPNIYVERTSRQKAAIVFGKEYMKYMKPARSLCISIVIDTLPSSLGKDSYLLLDKLVLNTGGMSITL</sequence>
<dbReference type="EMBL" id="LT605205">
    <property type="protein sequence ID" value="SCD20551.1"/>
    <property type="molecule type" value="Genomic_DNA"/>
</dbReference>
<evidence type="ECO:0000313" key="2">
    <source>
        <dbReference type="Proteomes" id="UP000187464"/>
    </source>
</evidence>
<dbReference type="PROSITE" id="PS51257">
    <property type="entry name" value="PROKAR_LIPOPROTEIN"/>
    <property type="match status" value="1"/>
</dbReference>
<proteinExistence type="predicted"/>
<gene>
    <name evidence="1" type="ORF">PSM36_1732</name>
</gene>
<evidence type="ECO:0000313" key="1">
    <source>
        <dbReference type="EMBL" id="SCD20551.1"/>
    </source>
</evidence>
<organism evidence="1 2">
    <name type="scientific">Proteiniphilum saccharofermentans</name>
    <dbReference type="NCBI Taxonomy" id="1642647"/>
    <lineage>
        <taxon>Bacteria</taxon>
        <taxon>Pseudomonadati</taxon>
        <taxon>Bacteroidota</taxon>
        <taxon>Bacteroidia</taxon>
        <taxon>Bacteroidales</taxon>
        <taxon>Dysgonomonadaceae</taxon>
        <taxon>Proteiniphilum</taxon>
    </lineage>
</organism>
<dbReference type="KEGG" id="psac:PSM36_1732"/>
<accession>A0A1R3SYH0</accession>
<name>A0A1R3SYH0_9BACT</name>
<protein>
    <submittedName>
        <fullName evidence="1">Uncharacterized protein</fullName>
    </submittedName>
</protein>
<reference evidence="1 2" key="1">
    <citation type="submission" date="2016-08" db="EMBL/GenBank/DDBJ databases">
        <authorList>
            <person name="Seilhamer J.J."/>
        </authorList>
    </citation>
    <scope>NUCLEOTIDE SEQUENCE [LARGE SCALE GENOMIC DNA]</scope>
    <source>
        <strain evidence="1">M3/6</strain>
    </source>
</reference>
<dbReference type="Proteomes" id="UP000187464">
    <property type="component" value="Chromosome I"/>
</dbReference>
<dbReference type="AlphaFoldDB" id="A0A1R3SYH0"/>
<dbReference type="RefSeq" id="WP_076930558.1">
    <property type="nucleotide sequence ID" value="NZ_LT605205.1"/>
</dbReference>